<dbReference type="GO" id="GO:0042393">
    <property type="term" value="F:histone binding"/>
    <property type="evidence" value="ECO:0007669"/>
    <property type="project" value="TreeGrafter"/>
</dbReference>
<proteinExistence type="inferred from homology"/>
<feature type="region of interest" description="Disordered" evidence="3">
    <location>
        <begin position="58"/>
        <end position="656"/>
    </location>
</feature>
<feature type="compositionally biased region" description="Polar residues" evidence="3">
    <location>
        <begin position="221"/>
        <end position="233"/>
    </location>
</feature>
<reference evidence="4" key="1">
    <citation type="submission" date="2021-10" db="EMBL/GenBank/DDBJ databases">
        <title>Tropical sea cucumber genome reveals ecological adaptation and Cuvierian tubules defense mechanism.</title>
        <authorList>
            <person name="Chen T."/>
        </authorList>
    </citation>
    <scope>NUCLEOTIDE SEQUENCE</scope>
    <source>
        <strain evidence="4">Nanhai2018</strain>
        <tissue evidence="4">Muscle</tissue>
    </source>
</reference>
<dbReference type="GO" id="GO:0006360">
    <property type="term" value="P:transcription by RNA polymerase I"/>
    <property type="evidence" value="ECO:0007669"/>
    <property type="project" value="TreeGrafter"/>
</dbReference>
<gene>
    <name evidence="4" type="ORF">HOLleu_36228</name>
</gene>
<protein>
    <submittedName>
        <fullName evidence="4">Protein SPT2-like</fullName>
    </submittedName>
</protein>
<feature type="compositionally biased region" description="Basic and acidic residues" evidence="3">
    <location>
        <begin position="287"/>
        <end position="300"/>
    </location>
</feature>
<feature type="compositionally biased region" description="Basic residues" evidence="3">
    <location>
        <begin position="484"/>
        <end position="493"/>
    </location>
</feature>
<keyword evidence="5" id="KW-1185">Reference proteome</keyword>
<dbReference type="SMART" id="SM00784">
    <property type="entry name" value="SPT2"/>
    <property type="match status" value="1"/>
</dbReference>
<dbReference type="GO" id="GO:0005730">
    <property type="term" value="C:nucleolus"/>
    <property type="evidence" value="ECO:0007669"/>
    <property type="project" value="TreeGrafter"/>
</dbReference>
<feature type="compositionally biased region" description="Basic and acidic residues" evidence="3">
    <location>
        <begin position="182"/>
        <end position="193"/>
    </location>
</feature>
<keyword evidence="2" id="KW-0175">Coiled coil</keyword>
<sequence length="781" mass="86446">MKKIERPKVNKEAIAAQLKKKEEEEKKKGMWWYLITKCFIPAELEEQKRQAVLALRAEQEAAKNSKRRRDSSSVDLSHKKKANASEEQKKLDRRAKREDWYESQQLEERNSSSSEDDEEHFTQKSKGSKNEPDVKQKPKALSFKELMALAASNAKGEKPEEEMQAKKNGECGSKVKLKSHIIKGEIRDSGEKHKVSKAVTNKTSKAGDVERSVERVKSSHKINSSASKPSGSNQDRKSTLFPNTKSYSNGPTSSRKDLPSQSKPSPKLDKGSKSLVSDSKRTSSSFRSDEVRKHDGDKRKMSGGSQISHHQSKEKGGLSDPVKKTSVGANQVEKMSQKPHHPTKRNGSWLDPGGKAPPGVKQVGKASQKSHPPIKRNGGWLDPAEKPPAVAKQVENASQKSHHTPNKKGGWLDPVEKTPVTKHVGQASQKSHHPPNKKGGWLDPVEKTPVAKLVGQTSEKSHHPPKRKGGWLGPGEDTPVASQKSHHPPKRKGGWLDPVEDTPVASQKSHHPPKRKGGWLDPVEEPSVNSGHIDKTSKDNSKHVRESIEKKGLAAGRNGAKVSKGGHSDPVQSIPSKNKVVHSQSKEKKSLAAPSSSVSAKIKSPGQVKERKRGWLDPVGGEEPPLRDERGGGGWLGPVKTQNHLGPPPAKRTGGWLGPSVEPSFAAKRKFQIYVFFHVCGRLLSSEDEEEDSDMDGFIDDTPLEEEGADVSSYIKEIFGYDKSKYGYESDYALRSMEASYSQILKEEARSARIAMKEDAEEFRKEQEREKMKKLARAKKK</sequence>
<evidence type="ECO:0000256" key="2">
    <source>
        <dbReference type="ARBA" id="ARBA00023054"/>
    </source>
</evidence>
<dbReference type="GO" id="GO:0003677">
    <property type="term" value="F:DNA binding"/>
    <property type="evidence" value="ECO:0007669"/>
    <property type="project" value="TreeGrafter"/>
</dbReference>
<dbReference type="PANTHER" id="PTHR22691">
    <property type="entry name" value="YEAST SPT2-RELATED"/>
    <property type="match status" value="1"/>
</dbReference>
<feature type="compositionally biased region" description="Basic and acidic residues" evidence="3">
    <location>
        <begin position="205"/>
        <end position="217"/>
    </location>
</feature>
<feature type="compositionally biased region" description="Basic and acidic residues" evidence="3">
    <location>
        <begin position="311"/>
        <end position="323"/>
    </location>
</feature>
<feature type="compositionally biased region" description="Basic and acidic residues" evidence="3">
    <location>
        <begin position="155"/>
        <end position="169"/>
    </location>
</feature>
<name>A0A9Q0YJG7_HOLLE</name>
<dbReference type="AlphaFoldDB" id="A0A9Q0YJG7"/>
<comment type="similarity">
    <text evidence="1">Belongs to the SPT2 family.</text>
</comment>
<feature type="compositionally biased region" description="Polar residues" evidence="3">
    <location>
        <begin position="240"/>
        <end position="264"/>
    </location>
</feature>
<feature type="compositionally biased region" description="Basic and acidic residues" evidence="3">
    <location>
        <begin position="83"/>
        <end position="110"/>
    </location>
</feature>
<dbReference type="GO" id="GO:0006334">
    <property type="term" value="P:nucleosome assembly"/>
    <property type="evidence" value="ECO:0007669"/>
    <property type="project" value="TreeGrafter"/>
</dbReference>
<dbReference type="Pfam" id="PF08243">
    <property type="entry name" value="SPT2"/>
    <property type="match status" value="1"/>
</dbReference>
<feature type="compositionally biased region" description="Basic and acidic residues" evidence="3">
    <location>
        <begin position="532"/>
        <end position="552"/>
    </location>
</feature>
<evidence type="ECO:0000256" key="3">
    <source>
        <dbReference type="SAM" id="MobiDB-lite"/>
    </source>
</evidence>
<evidence type="ECO:0000256" key="1">
    <source>
        <dbReference type="ARBA" id="ARBA00006461"/>
    </source>
</evidence>
<dbReference type="EMBL" id="JAIZAY010000019">
    <property type="protein sequence ID" value="KAJ8023713.1"/>
    <property type="molecule type" value="Genomic_DNA"/>
</dbReference>
<dbReference type="OrthoDB" id="6259853at2759"/>
<dbReference type="Proteomes" id="UP001152320">
    <property type="component" value="Chromosome 19"/>
</dbReference>
<dbReference type="InterPro" id="IPR013256">
    <property type="entry name" value="Chromatin_SPT2"/>
</dbReference>
<evidence type="ECO:0000313" key="5">
    <source>
        <dbReference type="Proteomes" id="UP001152320"/>
    </source>
</evidence>
<evidence type="ECO:0000313" key="4">
    <source>
        <dbReference type="EMBL" id="KAJ8023713.1"/>
    </source>
</evidence>
<dbReference type="PANTHER" id="PTHR22691:SF8">
    <property type="entry name" value="PROTEIN SPT2 HOMOLOG"/>
    <property type="match status" value="1"/>
</dbReference>
<organism evidence="4 5">
    <name type="scientific">Holothuria leucospilota</name>
    <name type="common">Black long sea cucumber</name>
    <name type="synonym">Mertensiothuria leucospilota</name>
    <dbReference type="NCBI Taxonomy" id="206669"/>
    <lineage>
        <taxon>Eukaryota</taxon>
        <taxon>Metazoa</taxon>
        <taxon>Echinodermata</taxon>
        <taxon>Eleutherozoa</taxon>
        <taxon>Echinozoa</taxon>
        <taxon>Holothuroidea</taxon>
        <taxon>Aspidochirotacea</taxon>
        <taxon>Aspidochirotida</taxon>
        <taxon>Holothuriidae</taxon>
        <taxon>Holothuria</taxon>
    </lineage>
</organism>
<comment type="caution">
    <text evidence="4">The sequence shown here is derived from an EMBL/GenBank/DDBJ whole genome shotgun (WGS) entry which is preliminary data.</text>
</comment>
<accession>A0A9Q0YJG7</accession>
<feature type="compositionally biased region" description="Basic residues" evidence="3">
    <location>
        <begin position="508"/>
        <end position="517"/>
    </location>
</feature>